<feature type="compositionally biased region" description="Basic and acidic residues" evidence="3">
    <location>
        <begin position="795"/>
        <end position="809"/>
    </location>
</feature>
<feature type="region of interest" description="Disordered" evidence="3">
    <location>
        <begin position="164"/>
        <end position="192"/>
    </location>
</feature>
<dbReference type="InterPro" id="IPR011009">
    <property type="entry name" value="Kinase-like_dom_sf"/>
</dbReference>
<keyword evidence="4" id="KW-0472">Membrane</keyword>
<dbReference type="Gene3D" id="3.30.200.20">
    <property type="entry name" value="Phosphorylase Kinase, domain 1"/>
    <property type="match status" value="1"/>
</dbReference>
<dbReference type="PANTHER" id="PTHR47989">
    <property type="entry name" value="OS01G0750732 PROTEIN"/>
    <property type="match status" value="1"/>
</dbReference>
<keyword evidence="2" id="KW-0067">ATP-binding</keyword>
<organism evidence="5">
    <name type="scientific">Aegilops tauschii</name>
    <name type="common">Tausch's goatgrass</name>
    <name type="synonym">Aegilops squarrosa</name>
    <dbReference type="NCBI Taxonomy" id="37682"/>
    <lineage>
        <taxon>Eukaryota</taxon>
        <taxon>Viridiplantae</taxon>
        <taxon>Streptophyta</taxon>
        <taxon>Embryophyta</taxon>
        <taxon>Tracheophyta</taxon>
        <taxon>Spermatophyta</taxon>
        <taxon>Magnoliopsida</taxon>
        <taxon>Liliopsida</taxon>
        <taxon>Poales</taxon>
        <taxon>Poaceae</taxon>
        <taxon>BOP clade</taxon>
        <taxon>Pooideae</taxon>
        <taxon>Triticodae</taxon>
        <taxon>Triticeae</taxon>
        <taxon>Triticinae</taxon>
        <taxon>Aegilops</taxon>
    </lineage>
</organism>
<protein>
    <submittedName>
        <fullName evidence="5">Uncharacterized protein</fullName>
    </submittedName>
</protein>
<evidence type="ECO:0000256" key="1">
    <source>
        <dbReference type="ARBA" id="ARBA00022741"/>
    </source>
</evidence>
<reference evidence="5" key="1">
    <citation type="submission" date="2015-06" db="UniProtKB">
        <authorList>
            <consortium name="EnsemblPlants"/>
        </authorList>
    </citation>
    <scope>IDENTIFICATION</scope>
</reference>
<dbReference type="AlphaFoldDB" id="M8CCD3"/>
<dbReference type="EnsemblPlants" id="EMT24777">
    <property type="protein sequence ID" value="EMT24777"/>
    <property type="gene ID" value="F775_52151"/>
</dbReference>
<evidence type="ECO:0000256" key="4">
    <source>
        <dbReference type="SAM" id="Phobius"/>
    </source>
</evidence>
<feature type="compositionally biased region" description="Basic and acidic residues" evidence="3">
    <location>
        <begin position="723"/>
        <end position="733"/>
    </location>
</feature>
<dbReference type="GO" id="GO:0005524">
    <property type="term" value="F:ATP binding"/>
    <property type="evidence" value="ECO:0007669"/>
    <property type="project" value="UniProtKB-KW"/>
</dbReference>
<evidence type="ECO:0000313" key="5">
    <source>
        <dbReference type="EnsemblPlants" id="EMT24777"/>
    </source>
</evidence>
<feature type="transmembrane region" description="Helical" evidence="4">
    <location>
        <begin position="52"/>
        <end position="74"/>
    </location>
</feature>
<feature type="region of interest" description="Disordered" evidence="3">
    <location>
        <begin position="716"/>
        <end position="740"/>
    </location>
</feature>
<evidence type="ECO:0000256" key="2">
    <source>
        <dbReference type="ARBA" id="ARBA00022840"/>
    </source>
</evidence>
<accession>M8CCD3</accession>
<dbReference type="PANTHER" id="PTHR47989:SF47">
    <property type="entry name" value="SERINE_THREONINE-PROTEIN KINASE PBL28-RELATED"/>
    <property type="match status" value="1"/>
</dbReference>
<keyword evidence="4" id="KW-1133">Transmembrane helix</keyword>
<keyword evidence="1" id="KW-0547">Nucleotide-binding</keyword>
<name>M8CCD3_AEGTA</name>
<feature type="compositionally biased region" description="Polar residues" evidence="3">
    <location>
        <begin position="810"/>
        <end position="823"/>
    </location>
</feature>
<keyword evidence="4" id="KW-0812">Transmembrane</keyword>
<evidence type="ECO:0000256" key="3">
    <source>
        <dbReference type="SAM" id="MobiDB-lite"/>
    </source>
</evidence>
<proteinExistence type="predicted"/>
<dbReference type="SUPFAM" id="SSF56112">
    <property type="entry name" value="Protein kinase-like (PK-like)"/>
    <property type="match status" value="1"/>
</dbReference>
<sequence>MMNGGNTLLAKVNRKHMAMFLEIMESRREFEHVNDVPPLDIILYKAPRVAGLLAKIFVWVLGMPVVGWVLLYILKKDNLINKCNILQRVYKTAELWQGKEPLPLPALKKRNCSMVFTLKEMQEATGMFSDKNLIGKGGFGRVYRGMLKDGQILLIGVERSRDERSSRSGQRSGWPQALDWSGGRRPAKDPKLWRSRQPAGRWAVGGLIPWAPDYVLFKVYLDYLTDYFHQNFPANINLYAAACSCLEMEKKLSCLVGFTADLNELSNNIKEKAGSVTKTGPECPVAAAGFMCIAEEGKLMSELLACEIKNREEDDDFITEVLEDQSFNFSNDVRQIVLSIMSTYEGPCSEAVAASLLAMSKEANIVHGLLKLDQNHMDRFAKLNICESQRRHLRKFLIGIRNCKFPELLTSEPVMQSENNYGNSSNVNDMVAISSTPQITSVTAPATAISCDDTLLAKVSRKHMVKFLEIMETTKEFETVNDVPPLDIILYRELMEPAWGWQRLLPWKSGYVLFEAYLKYLDEYYYRNITRDFNLYAAACICLETEKKLSTAVGLTPKLAELSKSIKEKADSVTKSDSESPVAAAGFMCIAEEAMLMSELLECETKNREDEDDFITEVLEDKLFDFSNAVREIVFDILITYKGPFSEAVAASMLGLKKEATLVRELLELNRNCMDRFAKLHICESLRPCLRKFLYGIRNSKFPEFDLNNKLRTSESDQASAVNDREADHENKSMEGQSNGDLDCTTFRHLLPPPHNKSSLTRLICWLRQCSAQFSRISIRVRCIQRKVNRLLASEPDKASDMNDGEADHYNNSMESEISGDQP</sequence>
<feature type="region of interest" description="Disordered" evidence="3">
    <location>
        <begin position="795"/>
        <end position="823"/>
    </location>
</feature>